<keyword evidence="4" id="KW-1185">Reference proteome</keyword>
<evidence type="ECO:0000256" key="1">
    <source>
        <dbReference type="SAM" id="MobiDB-lite"/>
    </source>
</evidence>
<evidence type="ECO:0000256" key="2">
    <source>
        <dbReference type="SAM" id="SignalP"/>
    </source>
</evidence>
<feature type="chain" id="PRO_5029877434" description="Cnidarian restricted protein" evidence="2">
    <location>
        <begin position="22"/>
        <end position="241"/>
    </location>
</feature>
<evidence type="ECO:0000313" key="4">
    <source>
        <dbReference type="Proteomes" id="UP000594262"/>
    </source>
</evidence>
<dbReference type="EnsemblMetazoa" id="CLYHEMT016553.2">
    <property type="protein sequence ID" value="CLYHEMP016553.2"/>
    <property type="gene ID" value="CLYHEMG016553"/>
</dbReference>
<feature type="region of interest" description="Disordered" evidence="1">
    <location>
        <begin position="82"/>
        <end position="136"/>
    </location>
</feature>
<dbReference type="AlphaFoldDB" id="A0A7M5X1K9"/>
<evidence type="ECO:0008006" key="5">
    <source>
        <dbReference type="Google" id="ProtNLM"/>
    </source>
</evidence>
<sequence length="241" mass="25914">MRLTYTFLLLACLGCMTCSHGKTIANKRKHIHHKPEATKNAEAAKKQDMSFNDEMPGQEMNEGPVGKVQNAAGVEGLGGEMNGIPTGMGAGAEPLGAFENEDTPPGTETQPQSLGEDQPNGLSESNLGEQGGAGEMTNEASVKMKAPAISMSHSLDDLDNSVNIQGDGEIGKYVRNSRQGGMGTGSESMIGLEAKDPPFTGHGPEDEEDETPSRRHLVKQKPKRKKNSWKKPFKQLQKKQQ</sequence>
<name>A0A7M5X1K9_9CNID</name>
<dbReference type="RefSeq" id="XP_066927607.1">
    <property type="nucleotide sequence ID" value="XM_067071506.1"/>
</dbReference>
<feature type="signal peptide" evidence="2">
    <location>
        <begin position="1"/>
        <end position="21"/>
    </location>
</feature>
<dbReference type="Proteomes" id="UP000594262">
    <property type="component" value="Unplaced"/>
</dbReference>
<reference evidence="3" key="1">
    <citation type="submission" date="2021-01" db="UniProtKB">
        <authorList>
            <consortium name="EnsemblMetazoa"/>
        </authorList>
    </citation>
    <scope>IDENTIFICATION</scope>
</reference>
<dbReference type="OrthoDB" id="6038433at2759"/>
<protein>
    <recommendedName>
        <fullName evidence="5">Cnidarian restricted protein</fullName>
    </recommendedName>
</protein>
<organism evidence="3 4">
    <name type="scientific">Clytia hemisphaerica</name>
    <dbReference type="NCBI Taxonomy" id="252671"/>
    <lineage>
        <taxon>Eukaryota</taxon>
        <taxon>Metazoa</taxon>
        <taxon>Cnidaria</taxon>
        <taxon>Hydrozoa</taxon>
        <taxon>Hydroidolina</taxon>
        <taxon>Leptothecata</taxon>
        <taxon>Obeliida</taxon>
        <taxon>Clytiidae</taxon>
        <taxon>Clytia</taxon>
    </lineage>
</organism>
<accession>A0A7M5X1K9</accession>
<evidence type="ECO:0000313" key="3">
    <source>
        <dbReference type="EnsemblMetazoa" id="CLYHEMP016553.2"/>
    </source>
</evidence>
<feature type="region of interest" description="Disordered" evidence="1">
    <location>
        <begin position="157"/>
        <end position="241"/>
    </location>
</feature>
<feature type="compositionally biased region" description="Polar residues" evidence="1">
    <location>
        <begin position="106"/>
        <end position="128"/>
    </location>
</feature>
<proteinExistence type="predicted"/>
<dbReference type="GeneID" id="136815065"/>
<feature type="compositionally biased region" description="Basic residues" evidence="1">
    <location>
        <begin position="214"/>
        <end position="241"/>
    </location>
</feature>
<keyword evidence="2" id="KW-0732">Signal</keyword>